<comment type="caution">
    <text evidence="3">The sequence shown here is derived from an EMBL/GenBank/DDBJ whole genome shotgun (WGS) entry which is preliminary data.</text>
</comment>
<name>A0A4U1C405_9SPHI</name>
<feature type="transmembrane region" description="Helical" evidence="1">
    <location>
        <begin position="52"/>
        <end position="73"/>
    </location>
</feature>
<protein>
    <recommendedName>
        <fullName evidence="2">YdbS-like PH domain-containing protein</fullName>
    </recommendedName>
</protein>
<dbReference type="InterPro" id="IPR005182">
    <property type="entry name" value="YdbS-like_PH"/>
</dbReference>
<reference evidence="3 4" key="1">
    <citation type="submission" date="2019-04" db="EMBL/GenBank/DDBJ databases">
        <title>Pedobacter sp. AR-2-6 sp. nov., isolated from Arctic soil.</title>
        <authorList>
            <person name="Dahal R.H."/>
            <person name="Kim D.-U."/>
        </authorList>
    </citation>
    <scope>NUCLEOTIDE SEQUENCE [LARGE SCALE GENOMIC DNA]</scope>
    <source>
        <strain evidence="3 4">AR-2-6</strain>
    </source>
</reference>
<dbReference type="AlphaFoldDB" id="A0A4U1C405"/>
<dbReference type="EMBL" id="SWBO01000005">
    <property type="protein sequence ID" value="TKB99956.1"/>
    <property type="molecule type" value="Genomic_DNA"/>
</dbReference>
<keyword evidence="4" id="KW-1185">Reference proteome</keyword>
<feature type="transmembrane region" description="Helical" evidence="1">
    <location>
        <begin position="400"/>
        <end position="419"/>
    </location>
</feature>
<gene>
    <name evidence="3" type="ORF">FA045_10975</name>
</gene>
<evidence type="ECO:0000313" key="4">
    <source>
        <dbReference type="Proteomes" id="UP000310477"/>
    </source>
</evidence>
<feature type="transmembrane region" description="Helical" evidence="1">
    <location>
        <begin position="371"/>
        <end position="394"/>
    </location>
</feature>
<feature type="transmembrane region" description="Helical" evidence="1">
    <location>
        <begin position="240"/>
        <end position="264"/>
    </location>
</feature>
<evidence type="ECO:0000256" key="1">
    <source>
        <dbReference type="SAM" id="Phobius"/>
    </source>
</evidence>
<feature type="transmembrane region" description="Helical" evidence="1">
    <location>
        <begin position="21"/>
        <end position="46"/>
    </location>
</feature>
<dbReference type="PANTHER" id="PTHR34473:SF2">
    <property type="entry name" value="UPF0699 TRANSMEMBRANE PROTEIN YDBT"/>
    <property type="match status" value="1"/>
</dbReference>
<dbReference type="InterPro" id="IPR014529">
    <property type="entry name" value="UCP026631"/>
</dbReference>
<dbReference type="Proteomes" id="UP000310477">
    <property type="component" value="Unassembled WGS sequence"/>
</dbReference>
<feature type="transmembrane region" description="Helical" evidence="1">
    <location>
        <begin position="189"/>
        <end position="213"/>
    </location>
</feature>
<organism evidence="3 4">
    <name type="scientific">Pedobacter cryotolerans</name>
    <dbReference type="NCBI Taxonomy" id="2571270"/>
    <lineage>
        <taxon>Bacteria</taxon>
        <taxon>Pseudomonadati</taxon>
        <taxon>Bacteroidota</taxon>
        <taxon>Sphingobacteriia</taxon>
        <taxon>Sphingobacteriales</taxon>
        <taxon>Sphingobacteriaceae</taxon>
        <taxon>Pedobacter</taxon>
    </lineage>
</organism>
<evidence type="ECO:0000313" key="3">
    <source>
        <dbReference type="EMBL" id="TKB99956.1"/>
    </source>
</evidence>
<sequence>MQLLNKMENDFSKPQRQSAAGIVIMASYAAQKVIRALFFPFIIFLLKAEKSHLVYFFLGGAIILVITIVFSYLNYLKFTFFLDNEKQEFVINKGIFNKTLLTIPLEKIQQVNINQSFLQKMVGVFSVEIDTAGGADKEVSIKAIDEASAYRLKEHLLNGNKVAENALVDNDEQKLEAEKPFINLSLSTLLKVGLTSNYGSSLALLIGFAYAVFHNAKELLKAFDTDNGQVEAAIERGINVASIGILFLAVIILLLVINIVRTIVKFYDFKISKHKHSLLISAGLLNKKNTLLSPKKVQITSYSQNYFQKKLNILNLNLKQAASGVPTDAKDLEKSNLSLPGCSATEKDEILRIILSKLPNETKTYLPNFRFLNLPILFNAVLPVGIFWIVALNIPEVMGFYPLSIIYFIIVLVMIYFSYRRHRLMVNQEFIIKKSGIWDISYEHIFPHKIQAISTFQYPWHKGVDVGHVDLHTAAGVIHYKFGNYTEIKGLVNYWLYQVESSDEDWM</sequence>
<feature type="domain" description="YdbS-like PH" evidence="2">
    <location>
        <begin position="419"/>
        <end position="476"/>
    </location>
</feature>
<feature type="domain" description="YdbS-like PH" evidence="2">
    <location>
        <begin position="85"/>
        <end position="156"/>
    </location>
</feature>
<dbReference type="OrthoDB" id="1049931at2"/>
<keyword evidence="1" id="KW-1133">Transmembrane helix</keyword>
<dbReference type="PANTHER" id="PTHR34473">
    <property type="entry name" value="UPF0699 TRANSMEMBRANE PROTEIN YDBS"/>
    <property type="match status" value="1"/>
</dbReference>
<proteinExistence type="predicted"/>
<accession>A0A4U1C405</accession>
<dbReference type="Pfam" id="PF03703">
    <property type="entry name" value="bPH_2"/>
    <property type="match status" value="2"/>
</dbReference>
<keyword evidence="1" id="KW-0472">Membrane</keyword>
<evidence type="ECO:0000259" key="2">
    <source>
        <dbReference type="Pfam" id="PF03703"/>
    </source>
</evidence>
<dbReference type="PIRSF" id="PIRSF026631">
    <property type="entry name" value="UCP026631"/>
    <property type="match status" value="1"/>
</dbReference>
<keyword evidence="1" id="KW-0812">Transmembrane</keyword>